<accession>A0A5B8XD65</accession>
<evidence type="ECO:0000313" key="3">
    <source>
        <dbReference type="Proteomes" id="UP000321934"/>
    </source>
</evidence>
<keyword evidence="1" id="KW-0472">Membrane</keyword>
<keyword evidence="3" id="KW-1185">Reference proteome</keyword>
<dbReference type="RefSeq" id="WP_146820549.1">
    <property type="nucleotide sequence ID" value="NZ_CP029077.1"/>
</dbReference>
<dbReference type="EMBL" id="CP029077">
    <property type="protein sequence ID" value="QED23268.1"/>
    <property type="molecule type" value="Genomic_DNA"/>
</dbReference>
<evidence type="ECO:0000256" key="1">
    <source>
        <dbReference type="SAM" id="Phobius"/>
    </source>
</evidence>
<dbReference type="AlphaFoldDB" id="A0A5B8XD65"/>
<dbReference type="Proteomes" id="UP000321934">
    <property type="component" value="Chromosome"/>
</dbReference>
<feature type="transmembrane region" description="Helical" evidence="1">
    <location>
        <begin position="6"/>
        <end position="25"/>
    </location>
</feature>
<keyword evidence="1" id="KW-1133">Transmembrane helix</keyword>
<organism evidence="2 3">
    <name type="scientific">Candidatus Deianiraea vastatrix</name>
    <dbReference type="NCBI Taxonomy" id="2163644"/>
    <lineage>
        <taxon>Bacteria</taxon>
        <taxon>Pseudomonadati</taxon>
        <taxon>Pseudomonadota</taxon>
        <taxon>Alphaproteobacteria</taxon>
        <taxon>Rickettsiales</taxon>
        <taxon>Candidatus Deianiraeaceae</taxon>
        <taxon>Candidatus Deianiraea</taxon>
    </lineage>
</organism>
<proteinExistence type="predicted"/>
<sequence>MENFITMALLIKIFLCFYFIAVFTLDAKAKLGGLYLGFGLGSSNTAMELKGGYVGDVPITIITTDGSTTGPQTGSKYTYYRNVIGISNSQAFYYDLNFSYLINVKVRQSLISFVFGPEVSVFQGRGNKNDTGYNRVATIYTNPSQIEVTMNEQLNQAIKDKYYIGGKIGIGFGDKVMLYGTFGVVNSSLTQSSLQSIDTSGKTIFYDLYKGDDNYKKIGAGLAANVFEDSMLIGVEYSITDYDRKISNYIIPSTSTPIEYDFKTQRRLARMYINFLLL</sequence>
<gene>
    <name evidence="2" type="ORF">Deia_00468</name>
</gene>
<name>A0A5B8XD65_9RICK</name>
<protein>
    <submittedName>
        <fullName evidence="2">Uncharacterized protein</fullName>
    </submittedName>
</protein>
<reference evidence="2 3" key="1">
    <citation type="journal article" date="2019" name="ISME J.">
        <title>Deianiraea, an extracellular bacterium associated with the ciliate Paramecium, suggests an alternative scenario for the evolution of Rickettsiales.</title>
        <authorList>
            <person name="Castelli M."/>
            <person name="Sabaneyeva E."/>
            <person name="Lanzoni O."/>
            <person name="Lebedeva N."/>
            <person name="Floriano A.M."/>
            <person name="Gaiarsa S."/>
            <person name="Benken K."/>
            <person name="Modeo L."/>
            <person name="Bandi C."/>
            <person name="Potekhin A."/>
            <person name="Sassera D."/>
            <person name="Petroni G."/>
        </authorList>
    </citation>
    <scope>NUCLEOTIDE SEQUENCE [LARGE SCALE GENOMIC DNA]</scope>
    <source>
        <strain evidence="2">CyL4-1</strain>
    </source>
</reference>
<evidence type="ECO:0000313" key="2">
    <source>
        <dbReference type="EMBL" id="QED23268.1"/>
    </source>
</evidence>
<keyword evidence="1" id="KW-0812">Transmembrane</keyword>